<comment type="caution">
    <text evidence="1">The sequence shown here is derived from an EMBL/GenBank/DDBJ whole genome shotgun (WGS) entry which is preliminary data.</text>
</comment>
<dbReference type="Proteomes" id="UP000886520">
    <property type="component" value="Chromosome 15"/>
</dbReference>
<evidence type="ECO:0000313" key="2">
    <source>
        <dbReference type="Proteomes" id="UP000886520"/>
    </source>
</evidence>
<name>A0A9D4UM61_ADICA</name>
<gene>
    <name evidence="1" type="ORF">GOP47_0016159</name>
</gene>
<evidence type="ECO:0000313" key="1">
    <source>
        <dbReference type="EMBL" id="KAI5069858.1"/>
    </source>
</evidence>
<proteinExistence type="predicted"/>
<keyword evidence="2" id="KW-1185">Reference proteome</keyword>
<sequence>MVDSCRLSLFFLLPTLWQPFFQSLRPPSFITKWLISCSKCCYSLLLVIPAQRVMAPPFACNADSPVLGMVAPWEHTTPCILLLGSHHPPLARLSHFYRSFFFPAPRLLLSSTNLSLSSLQLCMTKAQHHNLQSYASGEVLPNYNSL</sequence>
<protein>
    <submittedName>
        <fullName evidence="1">Uncharacterized protein</fullName>
    </submittedName>
</protein>
<accession>A0A9D4UM61</accession>
<dbReference type="EMBL" id="JABFUD020000015">
    <property type="protein sequence ID" value="KAI5069858.1"/>
    <property type="molecule type" value="Genomic_DNA"/>
</dbReference>
<organism evidence="1 2">
    <name type="scientific">Adiantum capillus-veneris</name>
    <name type="common">Maidenhair fern</name>
    <dbReference type="NCBI Taxonomy" id="13818"/>
    <lineage>
        <taxon>Eukaryota</taxon>
        <taxon>Viridiplantae</taxon>
        <taxon>Streptophyta</taxon>
        <taxon>Embryophyta</taxon>
        <taxon>Tracheophyta</taxon>
        <taxon>Polypodiopsida</taxon>
        <taxon>Polypodiidae</taxon>
        <taxon>Polypodiales</taxon>
        <taxon>Pteridineae</taxon>
        <taxon>Pteridaceae</taxon>
        <taxon>Vittarioideae</taxon>
        <taxon>Adiantum</taxon>
    </lineage>
</organism>
<reference evidence="1" key="1">
    <citation type="submission" date="2021-01" db="EMBL/GenBank/DDBJ databases">
        <title>Adiantum capillus-veneris genome.</title>
        <authorList>
            <person name="Fang Y."/>
            <person name="Liao Q."/>
        </authorList>
    </citation>
    <scope>NUCLEOTIDE SEQUENCE</scope>
    <source>
        <strain evidence="1">H3</strain>
        <tissue evidence="1">Leaf</tissue>
    </source>
</reference>
<dbReference type="AlphaFoldDB" id="A0A9D4UM61"/>